<sequence length="510" mass="59885">MNTMNQSNDLALAHSFSRRQMTMMNSHLDSSTICESSKQTPTNRINPRCEHCGKYYCQIDFIFSWISRYGHSKDQQYAIDQRIQEIISKRLPSTDARNMCEQRLLDWYNSKQRKSDERTVTFSPSIESSNSPSVLFRADSPVRKPHYDVTEYDQYLLSQAGAFLPDEPLLSEAVCQRLTISTPTQTFQTQNRAGLYQLCSNGRYIIADDWCQTYKGHRLAQSMRCLTIYNQYEEQCVLMLHEFKIMSQVDTVQSMTWHEQLQVFLFITNQRVYQCEPESGAINPISEYEIPSSRHSLAHIACDQRSYVFLAYEYPAPSLDLWFISTMATWSLMKRWTPRELFPPPRYNDDDEEAEEDDDDDIDEKKCEQESGICGIASMRYANGILHFLARHERHWSLHLFTVVINEKQQKLIPQRRIDIDLTHLRFAGENFQMEVLPGEQGWLFAIRRPYLIHLHYNEFIVVQKLSLPTAKRCADSIYNVCIMDERGKRRENGKHLVVRDVNSIRFYKL</sequence>
<proteinExistence type="predicted"/>
<dbReference type="AlphaFoldDB" id="A0A815Q3Z4"/>
<dbReference type="Proteomes" id="UP000663828">
    <property type="component" value="Unassembled WGS sequence"/>
</dbReference>
<name>A0A815Q3Z4_ADIRI</name>
<comment type="caution">
    <text evidence="3">The sequence shown here is derived from an EMBL/GenBank/DDBJ whole genome shotgun (WGS) entry which is preliminary data.</text>
</comment>
<keyword evidence="4" id="KW-1185">Reference proteome</keyword>
<protein>
    <submittedName>
        <fullName evidence="3">Uncharacterized protein</fullName>
    </submittedName>
</protein>
<reference evidence="3" key="1">
    <citation type="submission" date="2021-02" db="EMBL/GenBank/DDBJ databases">
        <authorList>
            <person name="Nowell W R."/>
        </authorList>
    </citation>
    <scope>NUCLEOTIDE SEQUENCE</scope>
</reference>
<accession>A0A815Q3Z4</accession>
<dbReference type="EMBL" id="CAJNOJ010000184">
    <property type="protein sequence ID" value="CAF1257361.1"/>
    <property type="molecule type" value="Genomic_DNA"/>
</dbReference>
<evidence type="ECO:0000256" key="1">
    <source>
        <dbReference type="SAM" id="MobiDB-lite"/>
    </source>
</evidence>
<evidence type="ECO:0000313" key="2">
    <source>
        <dbReference type="EMBL" id="CAF1257361.1"/>
    </source>
</evidence>
<evidence type="ECO:0000313" key="3">
    <source>
        <dbReference type="EMBL" id="CAF1456760.1"/>
    </source>
</evidence>
<dbReference type="OrthoDB" id="9996522at2759"/>
<evidence type="ECO:0000313" key="4">
    <source>
        <dbReference type="Proteomes" id="UP000663828"/>
    </source>
</evidence>
<gene>
    <name evidence="2" type="ORF">EDS130_LOCUS28320</name>
    <name evidence="3" type="ORF">XAT740_LOCUS37199</name>
</gene>
<dbReference type="EMBL" id="CAJNOR010003887">
    <property type="protein sequence ID" value="CAF1456760.1"/>
    <property type="molecule type" value="Genomic_DNA"/>
</dbReference>
<organism evidence="3 4">
    <name type="scientific">Adineta ricciae</name>
    <name type="common">Rotifer</name>
    <dbReference type="NCBI Taxonomy" id="249248"/>
    <lineage>
        <taxon>Eukaryota</taxon>
        <taxon>Metazoa</taxon>
        <taxon>Spiralia</taxon>
        <taxon>Gnathifera</taxon>
        <taxon>Rotifera</taxon>
        <taxon>Eurotatoria</taxon>
        <taxon>Bdelloidea</taxon>
        <taxon>Adinetida</taxon>
        <taxon>Adinetidae</taxon>
        <taxon>Adineta</taxon>
    </lineage>
</organism>
<dbReference type="Proteomes" id="UP000663852">
    <property type="component" value="Unassembled WGS sequence"/>
</dbReference>
<feature type="compositionally biased region" description="Acidic residues" evidence="1">
    <location>
        <begin position="349"/>
        <end position="362"/>
    </location>
</feature>
<feature type="region of interest" description="Disordered" evidence="1">
    <location>
        <begin position="343"/>
        <end position="363"/>
    </location>
</feature>